<sequence length="191" mass="20393">MTQSKRGRGTNLASARVAKASPSGTDEHRGGGAEARANMMHAKRGTATFVSIVCARGPSVVVTTSAARASRSSDPEEDAEGLWRPKMGAVLLASPRTPSSPALGVRTAIEQVMFAPLLSSFALSFVALTDRFKLAIALLLHYILRNGLVLVAKINHPGPDSEAPWPSRSLSHASSIFVWARCTELYMPVPW</sequence>
<evidence type="ECO:0000256" key="1">
    <source>
        <dbReference type="SAM" id="MobiDB-lite"/>
    </source>
</evidence>
<proteinExistence type="predicted"/>
<accession>A0A9P3G1M0</accession>
<evidence type="ECO:0000313" key="3">
    <source>
        <dbReference type="Proteomes" id="UP000703269"/>
    </source>
</evidence>
<protein>
    <submittedName>
        <fullName evidence="2">Uncharacterized protein</fullName>
    </submittedName>
</protein>
<dbReference type="AlphaFoldDB" id="A0A9P3G1M0"/>
<reference evidence="2 3" key="1">
    <citation type="submission" date="2021-08" db="EMBL/GenBank/DDBJ databases">
        <title>Draft Genome Sequence of Phanerochaete sordida strain YK-624.</title>
        <authorList>
            <person name="Mori T."/>
            <person name="Dohra H."/>
            <person name="Suzuki T."/>
            <person name="Kawagishi H."/>
            <person name="Hirai H."/>
        </authorList>
    </citation>
    <scope>NUCLEOTIDE SEQUENCE [LARGE SCALE GENOMIC DNA]</scope>
    <source>
        <strain evidence="2 3">YK-624</strain>
    </source>
</reference>
<keyword evidence="3" id="KW-1185">Reference proteome</keyword>
<organism evidence="2 3">
    <name type="scientific">Phanerochaete sordida</name>
    <dbReference type="NCBI Taxonomy" id="48140"/>
    <lineage>
        <taxon>Eukaryota</taxon>
        <taxon>Fungi</taxon>
        <taxon>Dikarya</taxon>
        <taxon>Basidiomycota</taxon>
        <taxon>Agaricomycotina</taxon>
        <taxon>Agaricomycetes</taxon>
        <taxon>Polyporales</taxon>
        <taxon>Phanerochaetaceae</taxon>
        <taxon>Phanerochaete</taxon>
    </lineage>
</organism>
<dbReference type="Proteomes" id="UP000703269">
    <property type="component" value="Unassembled WGS sequence"/>
</dbReference>
<gene>
    <name evidence="2" type="ORF">PsYK624_034350</name>
</gene>
<name>A0A9P3G1M0_9APHY</name>
<comment type="caution">
    <text evidence="2">The sequence shown here is derived from an EMBL/GenBank/DDBJ whole genome shotgun (WGS) entry which is preliminary data.</text>
</comment>
<feature type="region of interest" description="Disordered" evidence="1">
    <location>
        <begin position="1"/>
        <end position="32"/>
    </location>
</feature>
<dbReference type="EMBL" id="BPQB01000006">
    <property type="protein sequence ID" value="GJE87352.1"/>
    <property type="molecule type" value="Genomic_DNA"/>
</dbReference>
<evidence type="ECO:0000313" key="2">
    <source>
        <dbReference type="EMBL" id="GJE87352.1"/>
    </source>
</evidence>